<dbReference type="PANTHER" id="PTHR38479:SF2">
    <property type="entry name" value="WINGED HELIX DNA-BINDING DOMAIN-CONTAINING PROTEIN"/>
    <property type="match status" value="1"/>
</dbReference>
<dbReference type="PANTHER" id="PTHR38479">
    <property type="entry name" value="LMO0824 PROTEIN"/>
    <property type="match status" value="1"/>
</dbReference>
<dbReference type="AlphaFoldDB" id="A0A1Y4IS38"/>
<comment type="caution">
    <text evidence="1">The sequence shown here is derived from an EMBL/GenBank/DDBJ whole genome shotgun (WGS) entry which is preliminary data.</text>
</comment>
<evidence type="ECO:0008006" key="3">
    <source>
        <dbReference type="Google" id="ProtNLM"/>
    </source>
</evidence>
<gene>
    <name evidence="1" type="ORF">B5F32_04925</name>
</gene>
<protein>
    <recommendedName>
        <fullName evidence="3">Winged helix DNA-binding domain-containing protein</fullName>
    </recommendedName>
</protein>
<accession>A0A1Y4IS38</accession>
<dbReference type="EMBL" id="NFJX01000003">
    <property type="protein sequence ID" value="OUP21309.1"/>
    <property type="molecule type" value="Genomic_DNA"/>
</dbReference>
<sequence length="362" mass="42039">MITHIRVASQQLEQPRFESPKELVSWMGAIQAQEYEMAKWAIGIRLRSSSLEKVNEALYKGDILRTHVMRPTWHFVAAEDIRWMLMLSSERIKAAVMSYAKGHFGKIEKTLFTRCLDQIGKILEGYKSLTKQEVTAELQKSGILPTIDHVNLFLTWGEVEGIVCSGIDKGKKTTYALLDERVPPTRELCREEALARLASRYFQSHSPAQLQDFVWWSGLTATECRLAINLIKTELMTETFDSREYFIHQSWKGKNESEPVLRLLPAFDEYLISYKNRTDVLPLEHHPKAFNRFGTFYPVILYNGKIIGNWSRSIKKNTIQIEMDFFEKKPRIPVKLIQQAEAQIDAFYRGLLYRPALQCREK</sequence>
<organism evidence="1 2">
    <name type="scientific">Parabacteroides distasonis</name>
    <dbReference type="NCBI Taxonomy" id="823"/>
    <lineage>
        <taxon>Bacteria</taxon>
        <taxon>Pseudomonadati</taxon>
        <taxon>Bacteroidota</taxon>
        <taxon>Bacteroidia</taxon>
        <taxon>Bacteroidales</taxon>
        <taxon>Tannerellaceae</taxon>
        <taxon>Parabacteroides</taxon>
    </lineage>
</organism>
<dbReference type="InterPro" id="IPR009351">
    <property type="entry name" value="AlkZ-like"/>
</dbReference>
<dbReference type="RefSeq" id="WP_008772071.1">
    <property type="nucleotide sequence ID" value="NZ_CP103256.1"/>
</dbReference>
<dbReference type="Proteomes" id="UP000195950">
    <property type="component" value="Unassembled WGS sequence"/>
</dbReference>
<proteinExistence type="predicted"/>
<reference evidence="2" key="1">
    <citation type="submission" date="2017-04" db="EMBL/GenBank/DDBJ databases">
        <title>Function of individual gut microbiota members based on whole genome sequencing of pure cultures obtained from chicken caecum.</title>
        <authorList>
            <person name="Medvecky M."/>
            <person name="Cejkova D."/>
            <person name="Polansky O."/>
            <person name="Karasova D."/>
            <person name="Kubasova T."/>
            <person name="Cizek A."/>
            <person name="Rychlik I."/>
        </authorList>
    </citation>
    <scope>NUCLEOTIDE SEQUENCE [LARGE SCALE GENOMIC DNA]</scope>
    <source>
        <strain evidence="2">An199</strain>
    </source>
</reference>
<name>A0A1Y4IS38_PARDI</name>
<evidence type="ECO:0000313" key="2">
    <source>
        <dbReference type="Proteomes" id="UP000195950"/>
    </source>
</evidence>
<evidence type="ECO:0000313" key="1">
    <source>
        <dbReference type="EMBL" id="OUP21309.1"/>
    </source>
</evidence>
<dbReference type="Pfam" id="PF06224">
    <property type="entry name" value="AlkZ-like"/>
    <property type="match status" value="1"/>
</dbReference>